<feature type="domain" description="Peptidase M14" evidence="12">
    <location>
        <begin position="124"/>
        <end position="437"/>
    </location>
</feature>
<keyword evidence="9" id="KW-0482">Metalloprotease</keyword>
<dbReference type="OrthoDB" id="3626597at2759"/>
<dbReference type="Pfam" id="PF00246">
    <property type="entry name" value="Peptidase_M14"/>
    <property type="match status" value="1"/>
</dbReference>
<keyword evidence="8" id="KW-0862">Zinc</keyword>
<feature type="signal peptide" evidence="11">
    <location>
        <begin position="1"/>
        <end position="16"/>
    </location>
</feature>
<dbReference type="CDD" id="cd03860">
    <property type="entry name" value="M14_CP_A-B_like"/>
    <property type="match status" value="1"/>
</dbReference>
<feature type="chain" id="PRO_5035450807" evidence="11">
    <location>
        <begin position="17"/>
        <end position="440"/>
    </location>
</feature>
<dbReference type="PRINTS" id="PR00765">
    <property type="entry name" value="CRBOXYPTASEA"/>
</dbReference>
<gene>
    <name evidence="13" type="ORF">B0T11DRAFT_58605</name>
</gene>
<dbReference type="EMBL" id="JAGPXD010000002">
    <property type="protein sequence ID" value="KAH7367880.1"/>
    <property type="molecule type" value="Genomic_DNA"/>
</dbReference>
<dbReference type="SUPFAM" id="SSF54897">
    <property type="entry name" value="Protease propeptides/inhibitors"/>
    <property type="match status" value="1"/>
</dbReference>
<organism evidence="13 14">
    <name type="scientific">Plectosphaerella cucumerina</name>
    <dbReference type="NCBI Taxonomy" id="40658"/>
    <lineage>
        <taxon>Eukaryota</taxon>
        <taxon>Fungi</taxon>
        <taxon>Dikarya</taxon>
        <taxon>Ascomycota</taxon>
        <taxon>Pezizomycotina</taxon>
        <taxon>Sordariomycetes</taxon>
        <taxon>Hypocreomycetidae</taxon>
        <taxon>Glomerellales</taxon>
        <taxon>Plectosphaerellaceae</taxon>
        <taxon>Plectosphaerella</taxon>
    </lineage>
</organism>
<dbReference type="GO" id="GO:0004181">
    <property type="term" value="F:metallocarboxypeptidase activity"/>
    <property type="evidence" value="ECO:0007669"/>
    <property type="project" value="InterPro"/>
</dbReference>
<dbReference type="GO" id="GO:0006508">
    <property type="term" value="P:proteolysis"/>
    <property type="evidence" value="ECO:0007669"/>
    <property type="project" value="UniProtKB-KW"/>
</dbReference>
<comment type="caution">
    <text evidence="13">The sequence shown here is derived from an EMBL/GenBank/DDBJ whole genome shotgun (WGS) entry which is preliminary data.</text>
</comment>
<dbReference type="Gene3D" id="3.40.630.10">
    <property type="entry name" value="Zn peptidases"/>
    <property type="match status" value="1"/>
</dbReference>
<evidence type="ECO:0000313" key="14">
    <source>
        <dbReference type="Proteomes" id="UP000813385"/>
    </source>
</evidence>
<evidence type="ECO:0000256" key="7">
    <source>
        <dbReference type="ARBA" id="ARBA00022801"/>
    </source>
</evidence>
<keyword evidence="6 11" id="KW-0732">Signal</keyword>
<dbReference type="SUPFAM" id="SSF53187">
    <property type="entry name" value="Zn-dependent exopeptidases"/>
    <property type="match status" value="1"/>
</dbReference>
<keyword evidence="4" id="KW-0645">Protease</keyword>
<dbReference type="GO" id="GO:0008270">
    <property type="term" value="F:zinc ion binding"/>
    <property type="evidence" value="ECO:0007669"/>
    <property type="project" value="InterPro"/>
</dbReference>
<reference evidence="13" key="1">
    <citation type="journal article" date="2021" name="Nat. Commun.">
        <title>Genetic determinants of endophytism in the Arabidopsis root mycobiome.</title>
        <authorList>
            <person name="Mesny F."/>
            <person name="Miyauchi S."/>
            <person name="Thiergart T."/>
            <person name="Pickel B."/>
            <person name="Atanasova L."/>
            <person name="Karlsson M."/>
            <person name="Huettel B."/>
            <person name="Barry K.W."/>
            <person name="Haridas S."/>
            <person name="Chen C."/>
            <person name="Bauer D."/>
            <person name="Andreopoulos W."/>
            <person name="Pangilinan J."/>
            <person name="LaButti K."/>
            <person name="Riley R."/>
            <person name="Lipzen A."/>
            <person name="Clum A."/>
            <person name="Drula E."/>
            <person name="Henrissat B."/>
            <person name="Kohler A."/>
            <person name="Grigoriev I.V."/>
            <person name="Martin F.M."/>
            <person name="Hacquard S."/>
        </authorList>
    </citation>
    <scope>NUCLEOTIDE SEQUENCE</scope>
    <source>
        <strain evidence="13">MPI-CAGE-AT-0016</strain>
    </source>
</reference>
<evidence type="ECO:0000256" key="5">
    <source>
        <dbReference type="ARBA" id="ARBA00022723"/>
    </source>
</evidence>
<evidence type="ECO:0000256" key="9">
    <source>
        <dbReference type="ARBA" id="ARBA00023049"/>
    </source>
</evidence>
<comment type="similarity">
    <text evidence="2 10">Belongs to the peptidase M14 family.</text>
</comment>
<keyword evidence="14" id="KW-1185">Reference proteome</keyword>
<dbReference type="Proteomes" id="UP000813385">
    <property type="component" value="Unassembled WGS sequence"/>
</dbReference>
<keyword evidence="5" id="KW-0479">Metal-binding</keyword>
<evidence type="ECO:0000256" key="2">
    <source>
        <dbReference type="ARBA" id="ARBA00005988"/>
    </source>
</evidence>
<evidence type="ECO:0000259" key="12">
    <source>
        <dbReference type="PROSITE" id="PS52035"/>
    </source>
</evidence>
<dbReference type="FunFam" id="3.40.630.10:FF:000084">
    <property type="entry name" value="Carboxypeptidase B2"/>
    <property type="match status" value="1"/>
</dbReference>
<accession>A0A8K0TI01</accession>
<dbReference type="PROSITE" id="PS52035">
    <property type="entry name" value="PEPTIDASE_M14"/>
    <property type="match status" value="1"/>
</dbReference>
<evidence type="ECO:0000256" key="4">
    <source>
        <dbReference type="ARBA" id="ARBA00022670"/>
    </source>
</evidence>
<evidence type="ECO:0000256" key="6">
    <source>
        <dbReference type="ARBA" id="ARBA00022729"/>
    </source>
</evidence>
<evidence type="ECO:0000256" key="10">
    <source>
        <dbReference type="PROSITE-ProRule" id="PRU01379"/>
    </source>
</evidence>
<dbReference type="AlphaFoldDB" id="A0A8K0TI01"/>
<name>A0A8K0TI01_9PEZI</name>
<keyword evidence="7" id="KW-0378">Hydrolase</keyword>
<keyword evidence="3" id="KW-0121">Carboxypeptidase</keyword>
<dbReference type="PANTHER" id="PTHR11705">
    <property type="entry name" value="PROTEASE FAMILY M14 CARBOXYPEPTIDASE A,B"/>
    <property type="match status" value="1"/>
</dbReference>
<dbReference type="PANTHER" id="PTHR11705:SF143">
    <property type="entry name" value="SLL0236 PROTEIN"/>
    <property type="match status" value="1"/>
</dbReference>
<evidence type="ECO:0000256" key="1">
    <source>
        <dbReference type="ARBA" id="ARBA00001947"/>
    </source>
</evidence>
<evidence type="ECO:0000313" key="13">
    <source>
        <dbReference type="EMBL" id="KAH7367880.1"/>
    </source>
</evidence>
<dbReference type="SMART" id="SM00631">
    <property type="entry name" value="Zn_pept"/>
    <property type="match status" value="1"/>
</dbReference>
<protein>
    <submittedName>
        <fullName evidence="13">ECM14 protein</fullName>
    </submittedName>
</protein>
<feature type="active site" description="Proton donor/acceptor" evidence="10">
    <location>
        <position position="401"/>
    </location>
</feature>
<sequence length="440" mass="49916">MKFFAGTLALASLALAAEPLGPLAPREDRVSYDGYHVYRLRAETPQAIEALEARLEGYPSMHSRDTLEVAVPPGEVRRFEALGLEARLMSSDLGQQMREEAIAPVYRRDLQKRGDLPDLSWFQTYHPYDDHLEFWDDLVEAFPNNSKKVNLGPSYEGRDIYAYHLWGDEGEEASEQKPALLWHGTVHAREWISTMVVEYLTWKIIDGYKSGDPEIKSVLDTFSLNIVPFHNPDGFVYTQTTQRLWRKNRQPRRNTTCIGTDNNRNWDFQWYAEPPEGSVSTNPCAETFKGRCPGDTPENVAVSRLSRDLAARPAGIRSYVDWHSYSQLILTPWGWSCEPEDLPVTLPRMLEVARGVAGAIYENSGKNYTVGPACEVLYSSSGTGRDFHHGATHADHSWTLELRPATAREGGFVLPPAQILETVEEQWAGQRWLFKNVKEN</sequence>
<evidence type="ECO:0000256" key="3">
    <source>
        <dbReference type="ARBA" id="ARBA00022645"/>
    </source>
</evidence>
<comment type="cofactor">
    <cofactor evidence="1">
        <name>Zn(2+)</name>
        <dbReference type="ChEBI" id="CHEBI:29105"/>
    </cofactor>
</comment>
<proteinExistence type="inferred from homology"/>
<evidence type="ECO:0000256" key="11">
    <source>
        <dbReference type="SAM" id="SignalP"/>
    </source>
</evidence>
<dbReference type="InterPro" id="IPR000834">
    <property type="entry name" value="Peptidase_M14"/>
</dbReference>
<evidence type="ECO:0000256" key="8">
    <source>
        <dbReference type="ARBA" id="ARBA00022833"/>
    </source>
</evidence>